<comment type="similarity">
    <text evidence="2">Belongs to the multi antimicrobial extrusion (MATE) (TC 2.A.66.1) family.</text>
</comment>
<keyword evidence="9" id="KW-1185">Reference proteome</keyword>
<dbReference type="InterPro" id="IPR002528">
    <property type="entry name" value="MATE_fam"/>
</dbReference>
<feature type="transmembrane region" description="Helical" evidence="7">
    <location>
        <begin position="252"/>
        <end position="274"/>
    </location>
</feature>
<dbReference type="FunCoup" id="G7E819">
    <property type="interactions" value="84"/>
</dbReference>
<feature type="transmembrane region" description="Helical" evidence="7">
    <location>
        <begin position="470"/>
        <end position="492"/>
    </location>
</feature>
<feature type="transmembrane region" description="Helical" evidence="7">
    <location>
        <begin position="444"/>
        <end position="464"/>
    </location>
</feature>
<comment type="subcellular location">
    <subcellularLocation>
        <location evidence="1">Membrane</location>
        <topology evidence="1">Multi-pass membrane protein</topology>
    </subcellularLocation>
</comment>
<evidence type="ECO:0000256" key="2">
    <source>
        <dbReference type="ARBA" id="ARBA00010199"/>
    </source>
</evidence>
<accession>G7E819</accession>
<evidence type="ECO:0000256" key="3">
    <source>
        <dbReference type="ARBA" id="ARBA00022692"/>
    </source>
</evidence>
<dbReference type="GO" id="GO:0015297">
    <property type="term" value="F:antiporter activity"/>
    <property type="evidence" value="ECO:0007669"/>
    <property type="project" value="InterPro"/>
</dbReference>
<dbReference type="GO" id="GO:0042910">
    <property type="term" value="F:xenobiotic transmembrane transporter activity"/>
    <property type="evidence" value="ECO:0007669"/>
    <property type="project" value="InterPro"/>
</dbReference>
<evidence type="ECO:0008006" key="10">
    <source>
        <dbReference type="Google" id="ProtNLM"/>
    </source>
</evidence>
<evidence type="ECO:0000313" key="9">
    <source>
        <dbReference type="Proteomes" id="UP000009131"/>
    </source>
</evidence>
<dbReference type="OrthoDB" id="2126698at2759"/>
<dbReference type="Pfam" id="PF01554">
    <property type="entry name" value="MatE"/>
    <property type="match status" value="2"/>
</dbReference>
<sequence length="527" mass="56824">MAEYADDKPGPADSFDRSDERRQSEEWLGLLDEHDVKNPLETHSDPSHIKGLLPRGTDARTIAWSEAVIIARSTRTIAITQLLEWSLYSINLFMLGHLGTKYLAAATLSNTTFNFLAMSIMIGFCGALDSLCTHSWSAKPKETSLHAQRMAFLLLCMAVVQCTFLSVAAEHIFRLLRQGEETSRLAARYLRVQCFGLIPLVGFETLRRYLQSMNVMKAPATVIACVVPFNIGLAALLVFGPASVNLGFLGGPVAFLISSTLLFALLATYTYLYVPRDGHAGFTTKAFTNLGQIIRLGLFSTAQLISEWYAWECLILMSALIGDTSYLAAMSVCLNTASLLYQSAMAVNISAAVRVGNLLGCNRPDLARLSARTSIALSACIGLISAVILAANKSWWGKVFDDDPVVVAIVAEALPVVAVFVTLDCLTGVTNGILRGAALPHLGAYLNMTCLLGGAVPLAALLCFKADLKVTGLCAGMAIALTLSSSGGIFIVSRIRWEERVNVVAKQESAALYQLLDVEDVTAMHVA</sequence>
<dbReference type="AlphaFoldDB" id="G7E819"/>
<evidence type="ECO:0000256" key="1">
    <source>
        <dbReference type="ARBA" id="ARBA00004141"/>
    </source>
</evidence>
<evidence type="ECO:0000256" key="6">
    <source>
        <dbReference type="SAM" id="MobiDB-lite"/>
    </source>
</evidence>
<comment type="caution">
    <text evidence="8">The sequence shown here is derived from an EMBL/GenBank/DDBJ whole genome shotgun (WGS) entry which is preliminary data.</text>
</comment>
<evidence type="ECO:0000256" key="5">
    <source>
        <dbReference type="ARBA" id="ARBA00023136"/>
    </source>
</evidence>
<feature type="transmembrane region" description="Helical" evidence="7">
    <location>
        <begin position="404"/>
        <end position="423"/>
    </location>
</feature>
<dbReference type="STRING" id="764103.G7E819"/>
<name>G7E819_MIXOS</name>
<evidence type="ECO:0000256" key="7">
    <source>
        <dbReference type="SAM" id="Phobius"/>
    </source>
</evidence>
<dbReference type="RefSeq" id="XP_014567136.1">
    <property type="nucleotide sequence ID" value="XM_014711650.1"/>
</dbReference>
<dbReference type="NCBIfam" id="TIGR00797">
    <property type="entry name" value="matE"/>
    <property type="match status" value="1"/>
</dbReference>
<feature type="transmembrane region" description="Helical" evidence="7">
    <location>
        <begin position="189"/>
        <end position="206"/>
    </location>
</feature>
<feature type="transmembrane region" description="Helical" evidence="7">
    <location>
        <begin position="151"/>
        <end position="169"/>
    </location>
</feature>
<dbReference type="HOGENOM" id="CLU_012893_1_2_1"/>
<proteinExistence type="inferred from homology"/>
<dbReference type="InParanoid" id="G7E819"/>
<dbReference type="EMBL" id="BABT02000165">
    <property type="protein sequence ID" value="GAA98979.1"/>
    <property type="molecule type" value="Genomic_DNA"/>
</dbReference>
<feature type="transmembrane region" description="Helical" evidence="7">
    <location>
        <begin position="218"/>
        <end position="240"/>
    </location>
</feature>
<dbReference type="CDD" id="cd13132">
    <property type="entry name" value="MATE_eukaryotic"/>
    <property type="match status" value="1"/>
</dbReference>
<evidence type="ECO:0000313" key="8">
    <source>
        <dbReference type="EMBL" id="GAA98979.1"/>
    </source>
</evidence>
<dbReference type="Proteomes" id="UP000009131">
    <property type="component" value="Unassembled WGS sequence"/>
</dbReference>
<keyword evidence="4 7" id="KW-1133">Transmembrane helix</keyword>
<dbReference type="GO" id="GO:1990961">
    <property type="term" value="P:xenobiotic detoxification by transmembrane export across the plasma membrane"/>
    <property type="evidence" value="ECO:0007669"/>
    <property type="project" value="InterPro"/>
</dbReference>
<protein>
    <recommendedName>
        <fullName evidence="10">MATE efflux family protein</fullName>
    </recommendedName>
</protein>
<feature type="region of interest" description="Disordered" evidence="6">
    <location>
        <begin position="1"/>
        <end position="23"/>
    </location>
</feature>
<dbReference type="GO" id="GO:0016020">
    <property type="term" value="C:membrane"/>
    <property type="evidence" value="ECO:0007669"/>
    <property type="project" value="UniProtKB-SubCell"/>
</dbReference>
<reference evidence="8 9" key="1">
    <citation type="journal article" date="2011" name="J. Gen. Appl. Microbiol.">
        <title>Draft genome sequencing of the enigmatic basidiomycete Mixia osmundae.</title>
        <authorList>
            <person name="Nishida H."/>
            <person name="Nagatsuka Y."/>
            <person name="Sugiyama J."/>
        </authorList>
    </citation>
    <scope>NUCLEOTIDE SEQUENCE [LARGE SCALE GENOMIC DNA]</scope>
    <source>
        <strain evidence="9">CBS 9802 / IAM 14324 / JCM 22182 / KY 12970</strain>
    </source>
</reference>
<dbReference type="OMA" id="AHLYVMA"/>
<dbReference type="InterPro" id="IPR045069">
    <property type="entry name" value="MATE_euk"/>
</dbReference>
<keyword evidence="5 7" id="KW-0472">Membrane</keyword>
<feature type="transmembrane region" description="Helical" evidence="7">
    <location>
        <begin position="374"/>
        <end position="392"/>
    </location>
</feature>
<dbReference type="eggNOG" id="KOG1347">
    <property type="taxonomic scope" value="Eukaryota"/>
</dbReference>
<organism evidence="8 9">
    <name type="scientific">Mixia osmundae (strain CBS 9802 / IAM 14324 / JCM 22182 / KY 12970)</name>
    <dbReference type="NCBI Taxonomy" id="764103"/>
    <lineage>
        <taxon>Eukaryota</taxon>
        <taxon>Fungi</taxon>
        <taxon>Dikarya</taxon>
        <taxon>Basidiomycota</taxon>
        <taxon>Pucciniomycotina</taxon>
        <taxon>Mixiomycetes</taxon>
        <taxon>Mixiales</taxon>
        <taxon>Mixiaceae</taxon>
        <taxon>Mixia</taxon>
    </lineage>
</organism>
<evidence type="ECO:0000256" key="4">
    <source>
        <dbReference type="ARBA" id="ARBA00022989"/>
    </source>
</evidence>
<feature type="transmembrane region" description="Helical" evidence="7">
    <location>
        <begin position="112"/>
        <end position="131"/>
    </location>
</feature>
<gene>
    <name evidence="8" type="primary">Mo05668</name>
    <name evidence="8" type="ORF">E5Q_05668</name>
</gene>
<dbReference type="PANTHER" id="PTHR11206">
    <property type="entry name" value="MULTIDRUG RESISTANCE PROTEIN"/>
    <property type="match status" value="1"/>
</dbReference>
<feature type="transmembrane region" description="Helical" evidence="7">
    <location>
        <begin position="82"/>
        <end position="100"/>
    </location>
</feature>
<reference evidence="8 9" key="2">
    <citation type="journal article" date="2012" name="Open Biol.">
        <title>Characteristics of nucleosomes and linker DNA regions on the genome of the basidiomycete Mixia osmundae revealed by mono- and dinucleosome mapping.</title>
        <authorList>
            <person name="Nishida H."/>
            <person name="Kondo S."/>
            <person name="Matsumoto T."/>
            <person name="Suzuki Y."/>
            <person name="Yoshikawa H."/>
            <person name="Taylor T.D."/>
            <person name="Sugiyama J."/>
        </authorList>
    </citation>
    <scope>NUCLEOTIDE SEQUENCE [LARGE SCALE GENOMIC DNA]</scope>
    <source>
        <strain evidence="9">CBS 9802 / IAM 14324 / JCM 22182 / KY 12970</strain>
    </source>
</reference>
<keyword evidence="3 7" id="KW-0812">Transmembrane</keyword>